<dbReference type="EMBL" id="JAUFQU010000001">
    <property type="protein sequence ID" value="MDN3706611.1"/>
    <property type="molecule type" value="Genomic_DNA"/>
</dbReference>
<organism evidence="1 3">
    <name type="scientific">Paenimyroides ceti</name>
    <dbReference type="NCBI Taxonomy" id="395087"/>
    <lineage>
        <taxon>Bacteria</taxon>
        <taxon>Pseudomonadati</taxon>
        <taxon>Bacteroidota</taxon>
        <taxon>Flavobacteriia</taxon>
        <taxon>Flavobacteriales</taxon>
        <taxon>Flavobacteriaceae</taxon>
        <taxon>Paenimyroides</taxon>
    </lineage>
</organism>
<proteinExistence type="predicted"/>
<comment type="caution">
    <text evidence="1">The sequence shown here is derived from an EMBL/GenBank/DDBJ whole genome shotgun (WGS) entry which is preliminary data.</text>
</comment>
<dbReference type="EMBL" id="JAUFQU010000034">
    <property type="protein sequence ID" value="MDN3709416.1"/>
    <property type="molecule type" value="Genomic_DNA"/>
</dbReference>
<keyword evidence="3" id="KW-1185">Reference proteome</keyword>
<evidence type="ECO:0000313" key="3">
    <source>
        <dbReference type="Proteomes" id="UP001242368"/>
    </source>
</evidence>
<name>A0ABT8CS58_9FLAO</name>
<evidence type="ECO:0000313" key="1">
    <source>
        <dbReference type="EMBL" id="MDN3706611.1"/>
    </source>
</evidence>
<reference evidence="1" key="1">
    <citation type="journal article" date="2014" name="Int. J. Syst. Evol. Microbiol.">
        <title>Complete genome of a new Firmicutes species belonging to the dominant human colonic microbiota ('Ruminococcus bicirculans') reveals two chromosomes and a selective capacity to utilize plant glucans.</title>
        <authorList>
            <consortium name="NISC Comparative Sequencing Program"/>
            <person name="Wegmann U."/>
            <person name="Louis P."/>
            <person name="Goesmann A."/>
            <person name="Henrissat B."/>
            <person name="Duncan S.H."/>
            <person name="Flint H.J."/>
        </authorList>
    </citation>
    <scope>NUCLEOTIDE SEQUENCE</scope>
    <source>
        <strain evidence="1">CECT 7184</strain>
    </source>
</reference>
<dbReference type="Proteomes" id="UP001242368">
    <property type="component" value="Unassembled WGS sequence"/>
</dbReference>
<protein>
    <recommendedName>
        <fullName evidence="4">Secreted protein</fullName>
    </recommendedName>
</protein>
<dbReference type="RefSeq" id="WP_290362676.1">
    <property type="nucleotide sequence ID" value="NZ_JAUFQU010000001.1"/>
</dbReference>
<reference evidence="1" key="3">
    <citation type="submission" date="2023-06" db="EMBL/GenBank/DDBJ databases">
        <authorList>
            <person name="Lucena T."/>
            <person name="Sun Q."/>
        </authorList>
    </citation>
    <scope>NUCLEOTIDE SEQUENCE</scope>
    <source>
        <strain evidence="1">CECT 7184</strain>
    </source>
</reference>
<evidence type="ECO:0008006" key="4">
    <source>
        <dbReference type="Google" id="ProtNLM"/>
    </source>
</evidence>
<reference evidence="3" key="2">
    <citation type="journal article" date="2019" name="Int. J. Syst. Evol. Microbiol.">
        <title>The Global Catalogue of Microorganisms (GCM) 10K type strain sequencing project: providing services to taxonomists for standard genome sequencing and annotation.</title>
        <authorList>
            <consortium name="The Broad Institute Genomics Platform"/>
            <consortium name="The Broad Institute Genome Sequencing Center for Infectious Disease"/>
            <person name="Wu L."/>
            <person name="Ma J."/>
        </authorList>
    </citation>
    <scope>NUCLEOTIDE SEQUENCE [LARGE SCALE GENOMIC DNA]</scope>
    <source>
        <strain evidence="3">CECT 7184</strain>
    </source>
</reference>
<accession>A0ABT8CS58</accession>
<gene>
    <name evidence="1" type="ORF">QW060_05640</name>
    <name evidence="2" type="ORF">QW060_20615</name>
</gene>
<sequence length="125" mass="14564">MKKAFVFLFLLSFLYQSTSSFWIITSFYINQEYIAKNICINRFDAIPVCNGKCYLSAELKKDQDKEGQIPTIKTPEIQPLFHLTFIYEAPYHSFIPFPEKSYPVYQSEALILYVLSGVFQPPEIV</sequence>
<evidence type="ECO:0000313" key="2">
    <source>
        <dbReference type="EMBL" id="MDN3709416.1"/>
    </source>
</evidence>